<evidence type="ECO:0000256" key="3">
    <source>
        <dbReference type="ARBA" id="ARBA00022801"/>
    </source>
</evidence>
<dbReference type="OrthoDB" id="1896065at2"/>
<evidence type="ECO:0000256" key="5">
    <source>
        <dbReference type="ARBA" id="ARBA00023459"/>
    </source>
</evidence>
<evidence type="ECO:0000313" key="8">
    <source>
        <dbReference type="Proteomes" id="UP000295184"/>
    </source>
</evidence>
<proteinExistence type="inferred from homology"/>
<dbReference type="Proteomes" id="UP000295184">
    <property type="component" value="Unassembled WGS sequence"/>
</dbReference>
<organism evidence="7 8">
    <name type="scientific">Allofournierella massiliensis</name>
    <dbReference type="NCBI Taxonomy" id="1650663"/>
    <lineage>
        <taxon>Bacteria</taxon>
        <taxon>Bacillati</taxon>
        <taxon>Bacillota</taxon>
        <taxon>Clostridia</taxon>
        <taxon>Eubacteriales</taxon>
        <taxon>Oscillospiraceae</taxon>
        <taxon>Allofournierella</taxon>
    </lineage>
</organism>
<dbReference type="RefSeq" id="WP_058964271.1">
    <property type="nucleotide sequence ID" value="NZ_CABKVM010000017.1"/>
</dbReference>
<keyword evidence="3" id="KW-0378">Hydrolase</keyword>
<dbReference type="STRING" id="1650663.GCA_001486665_01861"/>
<dbReference type="EMBL" id="SLUM01000012">
    <property type="protein sequence ID" value="TCL56703.1"/>
    <property type="molecule type" value="Genomic_DNA"/>
</dbReference>
<feature type="domain" description="DAPG hydrolase PhiG" evidence="6">
    <location>
        <begin position="56"/>
        <end position="226"/>
    </location>
</feature>
<sequence length="262" mass="30007">MTDYQATAGQTYMPARENTEIDILPYERLSRPQPEYPPLELNAMAQEKEWVLQSQTQHFLPGVSAKMLDWFWANMEKGYYLWAPGSHKRFNWVKAPWEYGFGNSVHMISESVGKGSPVFGGEGVEIHRLGLDYFPFTYALSHVLVEGVFNDKNEFVDMTVHMWQDCEGGCNHITAAVASTTVSEPPHFVKEILAKDPHARLQPPSTTDHAEYEASRWPKFLPQLYQLWEGHPDPSQNVVCDLSVRNTGEEQWEYCCPHKGLK</sequence>
<keyword evidence="4" id="KW-0862">Zinc</keyword>
<comment type="cofactor">
    <cofactor evidence="1">
        <name>Zn(2+)</name>
        <dbReference type="ChEBI" id="CHEBI:29105"/>
    </cofactor>
</comment>
<keyword evidence="2" id="KW-0479">Metal-binding</keyword>
<protein>
    <recommendedName>
        <fullName evidence="6">DAPG hydrolase PhiG domain-containing protein</fullName>
    </recommendedName>
</protein>
<dbReference type="AlphaFoldDB" id="A0A4R1QU74"/>
<dbReference type="GO" id="GO:0016787">
    <property type="term" value="F:hydrolase activity"/>
    <property type="evidence" value="ECO:0007669"/>
    <property type="project" value="UniProtKB-KW"/>
</dbReference>
<evidence type="ECO:0000256" key="2">
    <source>
        <dbReference type="ARBA" id="ARBA00022723"/>
    </source>
</evidence>
<dbReference type="Pfam" id="PF18089">
    <property type="entry name" value="DAPG_hydrolase"/>
    <property type="match status" value="1"/>
</dbReference>
<evidence type="ECO:0000313" key="7">
    <source>
        <dbReference type="EMBL" id="TCL56703.1"/>
    </source>
</evidence>
<accession>A0A4R1QU74</accession>
<evidence type="ECO:0000256" key="4">
    <source>
        <dbReference type="ARBA" id="ARBA00022833"/>
    </source>
</evidence>
<comment type="caution">
    <text evidence="7">The sequence shown here is derived from an EMBL/GenBank/DDBJ whole genome shotgun (WGS) entry which is preliminary data.</text>
</comment>
<dbReference type="GO" id="GO:0046872">
    <property type="term" value="F:metal ion binding"/>
    <property type="evidence" value="ECO:0007669"/>
    <property type="project" value="UniProtKB-KW"/>
</dbReference>
<evidence type="ECO:0000256" key="1">
    <source>
        <dbReference type="ARBA" id="ARBA00001947"/>
    </source>
</evidence>
<evidence type="ECO:0000259" key="6">
    <source>
        <dbReference type="Pfam" id="PF18089"/>
    </source>
</evidence>
<reference evidence="7 8" key="1">
    <citation type="submission" date="2019-03" db="EMBL/GenBank/DDBJ databases">
        <title>Genomic Encyclopedia of Type Strains, Phase IV (KMG-IV): sequencing the most valuable type-strain genomes for metagenomic binning, comparative biology and taxonomic classification.</title>
        <authorList>
            <person name="Goeker M."/>
        </authorList>
    </citation>
    <scope>NUCLEOTIDE SEQUENCE [LARGE SCALE GENOMIC DNA]</scope>
    <source>
        <strain evidence="7 8">DSM 100451</strain>
    </source>
</reference>
<gene>
    <name evidence="7" type="ORF">EDD77_11216</name>
</gene>
<name>A0A4R1QU74_9FIRM</name>
<dbReference type="InterPro" id="IPR041526">
    <property type="entry name" value="DAPG_hydrolase"/>
</dbReference>
<comment type="similarity">
    <text evidence="5">Belongs to the DAPG/phloretin hydrolase family.</text>
</comment>